<dbReference type="Pfam" id="PF17921">
    <property type="entry name" value="Integrase_H2C2"/>
    <property type="match status" value="1"/>
</dbReference>
<dbReference type="PANTHER" id="PTHR37984:SF5">
    <property type="entry name" value="PROTEIN NYNRIN-LIKE"/>
    <property type="match status" value="1"/>
</dbReference>
<keyword evidence="3" id="KW-1185">Reference proteome</keyword>
<sequence length="195" mass="23002">MEYLKCGPCAKCTKRALDMACSMKNSPNLEKVKNLQNLNSVKTRNQSEQENTWNVWKSGYTIMQLKHFQESDRDIGPILKWKTEGERPSWKELERYSPATRHYWHLWDSLQIKDGVLFKEFLKRDGSGHHFQFMTPSNMKDEVLSQMHNSITTGHLGQKKTKEKLAQRFFWFEMKEDISIWISKCDVCEAIKPPV</sequence>
<name>A0A6J8AC57_MYTCO</name>
<accession>A0A6J8AC57</accession>
<dbReference type="InterPro" id="IPR041588">
    <property type="entry name" value="Integrase_H2C2"/>
</dbReference>
<dbReference type="Proteomes" id="UP000507470">
    <property type="component" value="Unassembled WGS sequence"/>
</dbReference>
<organism evidence="2 3">
    <name type="scientific">Mytilus coruscus</name>
    <name type="common">Sea mussel</name>
    <dbReference type="NCBI Taxonomy" id="42192"/>
    <lineage>
        <taxon>Eukaryota</taxon>
        <taxon>Metazoa</taxon>
        <taxon>Spiralia</taxon>
        <taxon>Lophotrochozoa</taxon>
        <taxon>Mollusca</taxon>
        <taxon>Bivalvia</taxon>
        <taxon>Autobranchia</taxon>
        <taxon>Pteriomorphia</taxon>
        <taxon>Mytilida</taxon>
        <taxon>Mytiloidea</taxon>
        <taxon>Mytilidae</taxon>
        <taxon>Mytilinae</taxon>
        <taxon>Mytilus</taxon>
    </lineage>
</organism>
<dbReference type="Gene3D" id="1.10.340.70">
    <property type="match status" value="1"/>
</dbReference>
<proteinExistence type="predicted"/>
<gene>
    <name evidence="2" type="ORF">MCOR_6215</name>
</gene>
<dbReference type="PANTHER" id="PTHR37984">
    <property type="entry name" value="PROTEIN CBG26694"/>
    <property type="match status" value="1"/>
</dbReference>
<dbReference type="InterPro" id="IPR050951">
    <property type="entry name" value="Retrovirus_Pol_polyprotein"/>
</dbReference>
<reference evidence="2 3" key="1">
    <citation type="submission" date="2020-06" db="EMBL/GenBank/DDBJ databases">
        <authorList>
            <person name="Li R."/>
            <person name="Bekaert M."/>
        </authorList>
    </citation>
    <scope>NUCLEOTIDE SEQUENCE [LARGE SCALE GENOMIC DNA]</scope>
    <source>
        <strain evidence="3">wild</strain>
    </source>
</reference>
<dbReference type="EMBL" id="CACVKT020001145">
    <property type="protein sequence ID" value="CAC5365606.1"/>
    <property type="molecule type" value="Genomic_DNA"/>
</dbReference>
<protein>
    <recommendedName>
        <fullName evidence="1">Integrase zinc-binding domain-containing protein</fullName>
    </recommendedName>
</protein>
<evidence type="ECO:0000313" key="3">
    <source>
        <dbReference type="Proteomes" id="UP000507470"/>
    </source>
</evidence>
<dbReference type="OrthoDB" id="10030726at2759"/>
<dbReference type="FunFam" id="1.10.340.70:FF:000001">
    <property type="entry name" value="Retrovirus-related Pol polyprotein from transposon gypsy-like Protein"/>
    <property type="match status" value="1"/>
</dbReference>
<dbReference type="AlphaFoldDB" id="A0A6J8AC57"/>
<evidence type="ECO:0000259" key="1">
    <source>
        <dbReference type="Pfam" id="PF17921"/>
    </source>
</evidence>
<feature type="domain" description="Integrase zinc-binding" evidence="1">
    <location>
        <begin position="136"/>
        <end position="193"/>
    </location>
</feature>
<evidence type="ECO:0000313" key="2">
    <source>
        <dbReference type="EMBL" id="CAC5365606.1"/>
    </source>
</evidence>